<reference evidence="2 3" key="1">
    <citation type="journal article" date="2016" name="Nat. Commun.">
        <title>Thousands of microbial genomes shed light on interconnected biogeochemical processes in an aquifer system.</title>
        <authorList>
            <person name="Anantharaman K."/>
            <person name="Brown C.T."/>
            <person name="Hug L.A."/>
            <person name="Sharon I."/>
            <person name="Castelle C.J."/>
            <person name="Probst A.J."/>
            <person name="Thomas B.C."/>
            <person name="Singh A."/>
            <person name="Wilkins M.J."/>
            <person name="Karaoz U."/>
            <person name="Brodie E.L."/>
            <person name="Williams K.H."/>
            <person name="Hubbard S.S."/>
            <person name="Banfield J.F."/>
        </authorList>
    </citation>
    <scope>NUCLEOTIDE SEQUENCE [LARGE SCALE GENOMIC DNA]</scope>
</reference>
<dbReference type="AlphaFoldDB" id="A0A1F7GCU3"/>
<evidence type="ECO:0000313" key="3">
    <source>
        <dbReference type="Proteomes" id="UP000178372"/>
    </source>
</evidence>
<organism evidence="2 3">
    <name type="scientific">Candidatus Roizmanbacteria bacterium RIFCSPHIGHO2_01_FULL_39_12b</name>
    <dbReference type="NCBI Taxonomy" id="1802030"/>
    <lineage>
        <taxon>Bacteria</taxon>
        <taxon>Candidatus Roizmaniibacteriota</taxon>
    </lineage>
</organism>
<keyword evidence="1" id="KW-0472">Membrane</keyword>
<protein>
    <submittedName>
        <fullName evidence="2">Uncharacterized protein</fullName>
    </submittedName>
</protein>
<dbReference type="EMBL" id="MFZF01000014">
    <property type="protein sequence ID" value="OGK16625.1"/>
    <property type="molecule type" value="Genomic_DNA"/>
</dbReference>
<dbReference type="Proteomes" id="UP000178372">
    <property type="component" value="Unassembled WGS sequence"/>
</dbReference>
<gene>
    <name evidence="2" type="ORF">A2690_03355</name>
</gene>
<feature type="transmembrane region" description="Helical" evidence="1">
    <location>
        <begin position="38"/>
        <end position="58"/>
    </location>
</feature>
<name>A0A1F7GCU3_9BACT</name>
<evidence type="ECO:0000256" key="1">
    <source>
        <dbReference type="SAM" id="Phobius"/>
    </source>
</evidence>
<sequence>MTLASSEFLYVGFVLPMLFALTLVGEGIYKIAKNEEGYLTFILGIIFLIGVVLGYIYIFSR</sequence>
<keyword evidence="1" id="KW-0812">Transmembrane</keyword>
<comment type="caution">
    <text evidence="2">The sequence shown here is derived from an EMBL/GenBank/DDBJ whole genome shotgun (WGS) entry which is preliminary data.</text>
</comment>
<feature type="transmembrane region" description="Helical" evidence="1">
    <location>
        <begin position="7"/>
        <end position="32"/>
    </location>
</feature>
<accession>A0A1F7GCU3</accession>
<evidence type="ECO:0000313" key="2">
    <source>
        <dbReference type="EMBL" id="OGK16625.1"/>
    </source>
</evidence>
<keyword evidence="1" id="KW-1133">Transmembrane helix</keyword>
<proteinExistence type="predicted"/>